<reference evidence="3" key="1">
    <citation type="submission" date="2023-03" db="EMBL/GenBank/DDBJ databases">
        <authorList>
            <person name="Steffen K."/>
            <person name="Cardenas P."/>
        </authorList>
    </citation>
    <scope>NUCLEOTIDE SEQUENCE</scope>
</reference>
<evidence type="ECO:0000259" key="2">
    <source>
        <dbReference type="Pfam" id="PF02900"/>
    </source>
</evidence>
<sequence length="324" mass="35285">MANRLLLSRILAALLAFWVLFLEICSAGELLGAFVMPHGGIALDPRYFNTTNSTAKAEAWALHEACQQVGREIAALEPSVILLSTPHGVADLSNFQFYLNPRGYGWADTDNCDCPPCCYNVSAEIDGPLSLRIIESLLQKWPGANVSGLAAYGPPAQEDAEPFPLRWGEVIPLHFILPHSPLTRVMVLSQPSRRYNDSVAMIPELLQLGHDLQSYIKSETTERVVVVISADLAHTHLSSGPYGYSNASEPFDLAVGEWVKGVNGTALLETAAVLVDRALSCGYTGLVMLHGVLQAVGLSSWVPRLYANYHPSYYGMMVASFLPK</sequence>
<dbReference type="Pfam" id="PF02900">
    <property type="entry name" value="LigB"/>
    <property type="match status" value="1"/>
</dbReference>
<feature type="domain" description="Extradiol ring-cleavage dioxygenase class III enzyme subunit B" evidence="2">
    <location>
        <begin position="54"/>
        <end position="310"/>
    </location>
</feature>
<dbReference type="Proteomes" id="UP001174909">
    <property type="component" value="Unassembled WGS sequence"/>
</dbReference>
<organism evidence="3 4">
    <name type="scientific">Geodia barretti</name>
    <name type="common">Barrett's horny sponge</name>
    <dbReference type="NCBI Taxonomy" id="519541"/>
    <lineage>
        <taxon>Eukaryota</taxon>
        <taxon>Metazoa</taxon>
        <taxon>Porifera</taxon>
        <taxon>Demospongiae</taxon>
        <taxon>Heteroscleromorpha</taxon>
        <taxon>Tetractinellida</taxon>
        <taxon>Astrophorina</taxon>
        <taxon>Geodiidae</taxon>
        <taxon>Geodia</taxon>
    </lineage>
</organism>
<comment type="caution">
    <text evidence="3">The sequence shown here is derived from an EMBL/GenBank/DDBJ whole genome shotgun (WGS) entry which is preliminary data.</text>
</comment>
<dbReference type="GO" id="GO:0016702">
    <property type="term" value="F:oxidoreductase activity, acting on single donors with incorporation of molecular oxygen, incorporation of two atoms of oxygen"/>
    <property type="evidence" value="ECO:0007669"/>
    <property type="project" value="UniProtKB-ARBA"/>
</dbReference>
<keyword evidence="4" id="KW-1185">Reference proteome</keyword>
<dbReference type="Gene3D" id="3.40.830.10">
    <property type="entry name" value="LigB-like"/>
    <property type="match status" value="1"/>
</dbReference>
<proteinExistence type="predicted"/>
<dbReference type="AlphaFoldDB" id="A0AA35QUB7"/>
<accession>A0AA35QUB7</accession>
<dbReference type="GO" id="GO:0008198">
    <property type="term" value="F:ferrous iron binding"/>
    <property type="evidence" value="ECO:0007669"/>
    <property type="project" value="InterPro"/>
</dbReference>
<name>A0AA35QUB7_GEOBA</name>
<dbReference type="InterPro" id="IPR004183">
    <property type="entry name" value="Xdiol_dOase_suB"/>
</dbReference>
<evidence type="ECO:0000256" key="1">
    <source>
        <dbReference type="SAM" id="SignalP"/>
    </source>
</evidence>
<evidence type="ECO:0000313" key="4">
    <source>
        <dbReference type="Proteomes" id="UP001174909"/>
    </source>
</evidence>
<feature type="signal peptide" evidence="1">
    <location>
        <begin position="1"/>
        <end position="27"/>
    </location>
</feature>
<dbReference type="SUPFAM" id="SSF53213">
    <property type="entry name" value="LigB-like"/>
    <property type="match status" value="1"/>
</dbReference>
<gene>
    <name evidence="3" type="ORF">GBAR_LOCUS919</name>
</gene>
<protein>
    <recommendedName>
        <fullName evidence="2">Extradiol ring-cleavage dioxygenase class III enzyme subunit B domain-containing protein</fullName>
    </recommendedName>
</protein>
<keyword evidence="1" id="KW-0732">Signal</keyword>
<feature type="chain" id="PRO_5041441358" description="Extradiol ring-cleavage dioxygenase class III enzyme subunit B domain-containing protein" evidence="1">
    <location>
        <begin position="28"/>
        <end position="324"/>
    </location>
</feature>
<evidence type="ECO:0000313" key="3">
    <source>
        <dbReference type="EMBL" id="CAI7992078.1"/>
    </source>
</evidence>
<dbReference type="EMBL" id="CASHTH010000136">
    <property type="protein sequence ID" value="CAI7992078.1"/>
    <property type="molecule type" value="Genomic_DNA"/>
</dbReference>